<dbReference type="PANTHER" id="PTHR43214:SF44">
    <property type="entry name" value="TWO-COMPONENT RESPONSE REGULATOR"/>
    <property type="match status" value="1"/>
</dbReference>
<keyword evidence="1 5" id="KW-0597">Phosphoprotein</keyword>
<dbReference type="SUPFAM" id="SSF52172">
    <property type="entry name" value="CheY-like"/>
    <property type="match status" value="1"/>
</dbReference>
<evidence type="ECO:0000259" key="6">
    <source>
        <dbReference type="PROSITE" id="PS50110"/>
    </source>
</evidence>
<dbReference type="PROSITE" id="PS50110">
    <property type="entry name" value="RESPONSE_REGULATORY"/>
    <property type="match status" value="1"/>
</dbReference>
<proteinExistence type="predicted"/>
<dbReference type="AlphaFoldDB" id="A0A941AMW2"/>
<dbReference type="RefSeq" id="WP_210595867.1">
    <property type="nucleotide sequence ID" value="NZ_JAGKSQ010000001.1"/>
</dbReference>
<evidence type="ECO:0000256" key="1">
    <source>
        <dbReference type="ARBA" id="ARBA00022553"/>
    </source>
</evidence>
<evidence type="ECO:0000313" key="8">
    <source>
        <dbReference type="Proteomes" id="UP000678228"/>
    </source>
</evidence>
<dbReference type="EMBL" id="JAGKSQ010000001">
    <property type="protein sequence ID" value="MBP3950261.1"/>
    <property type="molecule type" value="Genomic_DNA"/>
</dbReference>
<keyword evidence="4" id="KW-0804">Transcription</keyword>
<dbReference type="InterPro" id="IPR001789">
    <property type="entry name" value="Sig_transdc_resp-reg_receiver"/>
</dbReference>
<dbReference type="GO" id="GO:0003677">
    <property type="term" value="F:DNA binding"/>
    <property type="evidence" value="ECO:0007669"/>
    <property type="project" value="UniProtKB-KW"/>
</dbReference>
<dbReference type="PRINTS" id="PR00038">
    <property type="entry name" value="HTHLUXR"/>
</dbReference>
<dbReference type="InterPro" id="IPR039420">
    <property type="entry name" value="WalR-like"/>
</dbReference>
<evidence type="ECO:0000256" key="3">
    <source>
        <dbReference type="ARBA" id="ARBA00023125"/>
    </source>
</evidence>
<protein>
    <submittedName>
        <fullName evidence="7">Response regulator transcription factor</fullName>
    </submittedName>
</protein>
<evidence type="ECO:0000256" key="5">
    <source>
        <dbReference type="PROSITE-ProRule" id="PRU00169"/>
    </source>
</evidence>
<dbReference type="PANTHER" id="PTHR43214">
    <property type="entry name" value="TWO-COMPONENT RESPONSE REGULATOR"/>
    <property type="match status" value="1"/>
</dbReference>
<name>A0A941AMW2_9BACI</name>
<feature type="domain" description="Response regulatory" evidence="6">
    <location>
        <begin position="5"/>
        <end position="123"/>
    </location>
</feature>
<keyword evidence="8" id="KW-1185">Reference proteome</keyword>
<organism evidence="7 8">
    <name type="scientific">Halalkalibacter suaedae</name>
    <dbReference type="NCBI Taxonomy" id="2822140"/>
    <lineage>
        <taxon>Bacteria</taxon>
        <taxon>Bacillati</taxon>
        <taxon>Bacillota</taxon>
        <taxon>Bacilli</taxon>
        <taxon>Bacillales</taxon>
        <taxon>Bacillaceae</taxon>
        <taxon>Halalkalibacter</taxon>
    </lineage>
</organism>
<dbReference type="Pfam" id="PF00072">
    <property type="entry name" value="Response_reg"/>
    <property type="match status" value="1"/>
</dbReference>
<dbReference type="GO" id="GO:0000160">
    <property type="term" value="P:phosphorelay signal transduction system"/>
    <property type="evidence" value="ECO:0007669"/>
    <property type="project" value="InterPro"/>
</dbReference>
<accession>A0A941AMW2</accession>
<dbReference type="Gene3D" id="3.40.50.2300">
    <property type="match status" value="1"/>
</dbReference>
<dbReference type="SMART" id="SM00448">
    <property type="entry name" value="REC"/>
    <property type="match status" value="1"/>
</dbReference>
<evidence type="ECO:0000256" key="4">
    <source>
        <dbReference type="ARBA" id="ARBA00023163"/>
    </source>
</evidence>
<dbReference type="CDD" id="cd00156">
    <property type="entry name" value="REC"/>
    <property type="match status" value="1"/>
</dbReference>
<sequence length="192" mass="22398">MAKIRVMIVENDPSWVEVLTSLIENEIDIEITEQISTKEGDLRGSFKNIDIVLLDVIHIENGKRVCGVELARRLLHKGLKKIIFISDLVETENILRSFDIGAANYVTKESYRDIPKIIREAYHDRICIRSDISNILIDELRKERKVRVLSPAEREVYILKEQGLNNRQISEKLYKSTETVKKQLRTIRRKIN</sequence>
<reference evidence="7" key="1">
    <citation type="submission" date="2021-03" db="EMBL/GenBank/DDBJ databases">
        <title>Bacillus suaedae sp. nov., isolated from Suaeda aralocaspica.</title>
        <authorList>
            <person name="Lei R.F.R."/>
        </authorList>
    </citation>
    <scope>NUCLEOTIDE SEQUENCE</scope>
    <source>
        <strain evidence="7">YZJH907-2</strain>
    </source>
</reference>
<feature type="modified residue" description="4-aspartylphosphate" evidence="5">
    <location>
        <position position="55"/>
    </location>
</feature>
<evidence type="ECO:0000256" key="2">
    <source>
        <dbReference type="ARBA" id="ARBA00023015"/>
    </source>
</evidence>
<gene>
    <name evidence="7" type="ORF">J7W16_03880</name>
</gene>
<dbReference type="InterPro" id="IPR000792">
    <property type="entry name" value="Tscrpt_reg_LuxR_C"/>
</dbReference>
<dbReference type="Pfam" id="PF00196">
    <property type="entry name" value="GerE"/>
    <property type="match status" value="1"/>
</dbReference>
<keyword evidence="2" id="KW-0805">Transcription regulation</keyword>
<dbReference type="InterPro" id="IPR011006">
    <property type="entry name" value="CheY-like_superfamily"/>
</dbReference>
<evidence type="ECO:0000313" key="7">
    <source>
        <dbReference type="EMBL" id="MBP3950261.1"/>
    </source>
</evidence>
<keyword evidence="3" id="KW-0238">DNA-binding</keyword>
<dbReference type="GO" id="GO:0006355">
    <property type="term" value="P:regulation of DNA-templated transcription"/>
    <property type="evidence" value="ECO:0007669"/>
    <property type="project" value="InterPro"/>
</dbReference>
<dbReference type="Proteomes" id="UP000678228">
    <property type="component" value="Unassembled WGS sequence"/>
</dbReference>
<comment type="caution">
    <text evidence="7">The sequence shown here is derived from an EMBL/GenBank/DDBJ whole genome shotgun (WGS) entry which is preliminary data.</text>
</comment>